<evidence type="ECO:0000256" key="1">
    <source>
        <dbReference type="ARBA" id="ARBA00006484"/>
    </source>
</evidence>
<dbReference type="InterPro" id="IPR002347">
    <property type="entry name" value="SDR_fam"/>
</dbReference>
<dbReference type="PANTHER" id="PTHR42760">
    <property type="entry name" value="SHORT-CHAIN DEHYDROGENASES/REDUCTASES FAMILY MEMBER"/>
    <property type="match status" value="1"/>
</dbReference>
<comment type="similarity">
    <text evidence="1">Belongs to the short-chain dehydrogenases/reductases (SDR) family.</text>
</comment>
<dbReference type="EMBL" id="MK072401">
    <property type="protein sequence ID" value="AYV84216.1"/>
    <property type="molecule type" value="Genomic_DNA"/>
</dbReference>
<organism evidence="2">
    <name type="scientific">Hyperionvirus sp</name>
    <dbReference type="NCBI Taxonomy" id="2487770"/>
    <lineage>
        <taxon>Viruses</taxon>
        <taxon>Varidnaviria</taxon>
        <taxon>Bamfordvirae</taxon>
        <taxon>Nucleocytoviricota</taxon>
        <taxon>Megaviricetes</taxon>
        <taxon>Imitervirales</taxon>
        <taxon>Mimiviridae</taxon>
        <taxon>Klosneuvirinae</taxon>
    </lineage>
</organism>
<dbReference type="InterPro" id="IPR036291">
    <property type="entry name" value="NAD(P)-bd_dom_sf"/>
</dbReference>
<evidence type="ECO:0000313" key="2">
    <source>
        <dbReference type="EMBL" id="AYV84216.1"/>
    </source>
</evidence>
<sequence>MDFLKYQKYKQKYIDSKDRFGDRVAVIFGGTTGIGLETAIEFVRENISKVVVCGRSPEKWNYSLGTVRNRLGKLADRIEYKGCDVRIYSQVDAVMKYVFDKYGRCDIMFNNAGVQPLAVDGGDITKMDWESFVGNDGSIIFRIPPLNKDSCLTGRTPTSNFCENPIATTVIGTFNCLKAELTYVYALQPKNLPVAIINTSSRNGILPNKERPLYASSKAFIIALTKSVASQAAQKSITQQRTFPIRINCIAPGPILTPLEIPIYLPDVNPFKQLTDEEYKQFNEKGSQGVPLGRTGMPHEIATVVCFLADEKTSSYMTGTCIEVDGGYCSSPIFN</sequence>
<dbReference type="PRINTS" id="PR00081">
    <property type="entry name" value="GDHRDH"/>
</dbReference>
<dbReference type="Pfam" id="PF00106">
    <property type="entry name" value="adh_short"/>
    <property type="match status" value="1"/>
</dbReference>
<dbReference type="PRINTS" id="PR00080">
    <property type="entry name" value="SDRFAMILY"/>
</dbReference>
<dbReference type="SUPFAM" id="SSF51735">
    <property type="entry name" value="NAD(P)-binding Rossmann-fold domains"/>
    <property type="match status" value="1"/>
</dbReference>
<protein>
    <submittedName>
        <fullName evidence="2">Uncharacterized protein</fullName>
    </submittedName>
</protein>
<gene>
    <name evidence="2" type="ORF">Hyperionvirus19_40</name>
</gene>
<dbReference type="PANTHER" id="PTHR42760:SF132">
    <property type="entry name" value="SHORT-CHAIN DEHYDROGENASE_REDUCTASE FAMILY PROTEIN"/>
    <property type="match status" value="1"/>
</dbReference>
<dbReference type="InterPro" id="IPR020904">
    <property type="entry name" value="Sc_DH/Rdtase_CS"/>
</dbReference>
<dbReference type="Pfam" id="PF13561">
    <property type="entry name" value="adh_short_C2"/>
    <property type="match status" value="1"/>
</dbReference>
<name>A0A3G5AAD9_9VIRU</name>
<accession>A0A3G5AAD9</accession>
<dbReference type="GO" id="GO:0016616">
    <property type="term" value="F:oxidoreductase activity, acting on the CH-OH group of donors, NAD or NADP as acceptor"/>
    <property type="evidence" value="ECO:0007669"/>
    <property type="project" value="TreeGrafter"/>
</dbReference>
<dbReference type="Gene3D" id="3.40.50.720">
    <property type="entry name" value="NAD(P)-binding Rossmann-like Domain"/>
    <property type="match status" value="1"/>
</dbReference>
<dbReference type="PROSITE" id="PS00061">
    <property type="entry name" value="ADH_SHORT"/>
    <property type="match status" value="1"/>
</dbReference>
<proteinExistence type="inferred from homology"/>
<dbReference type="CDD" id="cd05233">
    <property type="entry name" value="SDR_c"/>
    <property type="match status" value="1"/>
</dbReference>
<reference evidence="2" key="1">
    <citation type="submission" date="2018-10" db="EMBL/GenBank/DDBJ databases">
        <title>Hidden diversity of soil giant viruses.</title>
        <authorList>
            <person name="Schulz F."/>
            <person name="Alteio L."/>
            <person name="Goudeau D."/>
            <person name="Ryan E.M."/>
            <person name="Malmstrom R.R."/>
            <person name="Blanchard J."/>
            <person name="Woyke T."/>
        </authorList>
    </citation>
    <scope>NUCLEOTIDE SEQUENCE</scope>
    <source>
        <strain evidence="2">HYV1</strain>
    </source>
</reference>